<dbReference type="PANTHER" id="PTHR11085:SF4">
    <property type="entry name" value="NAD-DEPENDENT PROTEIN DEACYLASE"/>
    <property type="match status" value="1"/>
</dbReference>
<evidence type="ECO:0000256" key="3">
    <source>
        <dbReference type="ARBA" id="ARBA00023027"/>
    </source>
</evidence>
<protein>
    <recommendedName>
        <fullName evidence="1">protein acetyllysine N-acetyltransferase</fullName>
        <ecNumber evidence="1">2.3.1.286</ecNumber>
    </recommendedName>
</protein>
<dbReference type="Pfam" id="PF02146">
    <property type="entry name" value="SIR2"/>
    <property type="match status" value="1"/>
</dbReference>
<accession>A0A923HFG5</accession>
<dbReference type="InterPro" id="IPR029035">
    <property type="entry name" value="DHS-like_NAD/FAD-binding_dom"/>
</dbReference>
<dbReference type="GO" id="GO:0070403">
    <property type="term" value="F:NAD+ binding"/>
    <property type="evidence" value="ECO:0007669"/>
    <property type="project" value="InterPro"/>
</dbReference>
<evidence type="ECO:0000259" key="5">
    <source>
        <dbReference type="PROSITE" id="PS50305"/>
    </source>
</evidence>
<evidence type="ECO:0000313" key="6">
    <source>
        <dbReference type="EMBL" id="MBC3862779.1"/>
    </source>
</evidence>
<comment type="caution">
    <text evidence="4">Lacks conserved residue(s) required for the propagation of feature annotation.</text>
</comment>
<feature type="domain" description="Deacetylase sirtuin-type" evidence="5">
    <location>
        <begin position="1"/>
        <end position="282"/>
    </location>
</feature>
<dbReference type="Gene3D" id="3.30.1600.10">
    <property type="entry name" value="SIR2/SIRT2 'Small Domain"/>
    <property type="match status" value="1"/>
</dbReference>
<keyword evidence="3" id="KW-0520">NAD</keyword>
<keyword evidence="7" id="KW-1185">Reference proteome</keyword>
<evidence type="ECO:0000313" key="7">
    <source>
        <dbReference type="Proteomes" id="UP000634011"/>
    </source>
</evidence>
<evidence type="ECO:0000256" key="1">
    <source>
        <dbReference type="ARBA" id="ARBA00012928"/>
    </source>
</evidence>
<dbReference type="InterPro" id="IPR050134">
    <property type="entry name" value="NAD-dep_sirtuin_deacylases"/>
</dbReference>
<dbReference type="InterPro" id="IPR003000">
    <property type="entry name" value="Sirtuin"/>
</dbReference>
<comment type="caution">
    <text evidence="6">The sequence shown here is derived from an EMBL/GenBank/DDBJ whole genome shotgun (WGS) entry which is preliminary data.</text>
</comment>
<dbReference type="RefSeq" id="WP_186912729.1">
    <property type="nucleotide sequence ID" value="NZ_JACOFV010000010.1"/>
</dbReference>
<gene>
    <name evidence="6" type="ORF">H8K32_11755</name>
</gene>
<name>A0A923HFG5_9BURK</name>
<dbReference type="EMBL" id="JACOFV010000010">
    <property type="protein sequence ID" value="MBC3862779.1"/>
    <property type="molecule type" value="Genomic_DNA"/>
</dbReference>
<dbReference type="EC" id="2.3.1.286" evidence="1"/>
<dbReference type="PROSITE" id="PS50305">
    <property type="entry name" value="SIRTUIN"/>
    <property type="match status" value="1"/>
</dbReference>
<evidence type="ECO:0000256" key="2">
    <source>
        <dbReference type="ARBA" id="ARBA00022679"/>
    </source>
</evidence>
<dbReference type="InterPro" id="IPR026591">
    <property type="entry name" value="Sirtuin_cat_small_dom_sf"/>
</dbReference>
<dbReference type="AlphaFoldDB" id="A0A923HFG5"/>
<organism evidence="6 7">
    <name type="scientific">Undibacterium jejuense</name>
    <dbReference type="NCBI Taxonomy" id="1344949"/>
    <lineage>
        <taxon>Bacteria</taxon>
        <taxon>Pseudomonadati</taxon>
        <taxon>Pseudomonadota</taxon>
        <taxon>Betaproteobacteria</taxon>
        <taxon>Burkholderiales</taxon>
        <taxon>Oxalobacteraceae</taxon>
        <taxon>Undibacterium</taxon>
    </lineage>
</organism>
<evidence type="ECO:0000256" key="4">
    <source>
        <dbReference type="PROSITE-ProRule" id="PRU00236"/>
    </source>
</evidence>
<dbReference type="PANTHER" id="PTHR11085">
    <property type="entry name" value="NAD-DEPENDENT PROTEIN DEACYLASE SIRTUIN-5, MITOCHONDRIAL-RELATED"/>
    <property type="match status" value="1"/>
</dbReference>
<dbReference type="Proteomes" id="UP000634011">
    <property type="component" value="Unassembled WGS sequence"/>
</dbReference>
<proteinExistence type="predicted"/>
<reference evidence="6" key="1">
    <citation type="submission" date="2020-08" db="EMBL/GenBank/DDBJ databases">
        <title>Novel species isolated from subtropical streams in China.</title>
        <authorList>
            <person name="Lu H."/>
        </authorList>
    </citation>
    <scope>NUCLEOTIDE SEQUENCE</scope>
    <source>
        <strain evidence="6">KACC 12607</strain>
    </source>
</reference>
<dbReference type="GO" id="GO:0017136">
    <property type="term" value="F:histone deacetylase activity, NAD-dependent"/>
    <property type="evidence" value="ECO:0007669"/>
    <property type="project" value="TreeGrafter"/>
</dbReference>
<sequence length="286" mass="31725">MLTESQLNHAIGLLEQSDALMIAAGAGIGVDSGLPDFRGTEGFWNAYPALGAQKIAFHEIATPAAFRRRPQQAWGFYGHRLNLYRNTVPHEGFRILLKWAATKAAGYSIFTSNVDGQFQLAGFDPQRINECHGSIHRLQCMLPCSEAIWSAHKFEPVIDTIKCRLENAAPTCPRCGGMARPNILMFQDWNWLEQHQEQQADRQERWLQTVSRPLVIEIGAGTAIPTVRHFSHRIVQQYGGRLIRINVREPTVSGKADLGLAAGAVEALSALDLAWKAHHSKGGSRL</sequence>
<dbReference type="Gene3D" id="3.40.50.1220">
    <property type="entry name" value="TPP-binding domain"/>
    <property type="match status" value="1"/>
</dbReference>
<dbReference type="SUPFAM" id="SSF52467">
    <property type="entry name" value="DHS-like NAD/FAD-binding domain"/>
    <property type="match status" value="1"/>
</dbReference>
<keyword evidence="2" id="KW-0808">Transferase</keyword>
<dbReference type="InterPro" id="IPR026590">
    <property type="entry name" value="Ssirtuin_cat_dom"/>
</dbReference>